<keyword evidence="10" id="KW-1185">Reference proteome</keyword>
<dbReference type="InterPro" id="IPR001497">
    <property type="entry name" value="MethylDNA_cys_MeTrfase_AS"/>
</dbReference>
<dbReference type="GO" id="GO:0006281">
    <property type="term" value="P:DNA repair"/>
    <property type="evidence" value="ECO:0007669"/>
    <property type="project" value="UniProtKB-KW"/>
</dbReference>
<evidence type="ECO:0000313" key="9">
    <source>
        <dbReference type="EMBL" id="MBB5330371.1"/>
    </source>
</evidence>
<keyword evidence="3" id="KW-0808">Transferase</keyword>
<dbReference type="InterPro" id="IPR014048">
    <property type="entry name" value="MethylDNA_cys_MeTrfase_DNA-bd"/>
</dbReference>
<gene>
    <name evidence="9" type="ORF">HDF14_004006</name>
</gene>
<dbReference type="GO" id="GO:0003908">
    <property type="term" value="F:methylated-DNA-[protein]-cysteine S-methyltransferase activity"/>
    <property type="evidence" value="ECO:0007669"/>
    <property type="project" value="UniProtKB-EC"/>
</dbReference>
<dbReference type="GO" id="GO:0032259">
    <property type="term" value="P:methylation"/>
    <property type="evidence" value="ECO:0007669"/>
    <property type="project" value="UniProtKB-KW"/>
</dbReference>
<name>A0A9X0QHA8_9BACT</name>
<feature type="compositionally biased region" description="Low complexity" evidence="7">
    <location>
        <begin position="18"/>
        <end position="29"/>
    </location>
</feature>
<dbReference type="Gene3D" id="1.10.10.10">
    <property type="entry name" value="Winged helix-like DNA-binding domain superfamily/Winged helix DNA-binding domain"/>
    <property type="match status" value="1"/>
</dbReference>
<dbReference type="InterPro" id="IPR036217">
    <property type="entry name" value="MethylDNA_cys_MeTrfase_DNAb"/>
</dbReference>
<reference evidence="9 10" key="1">
    <citation type="submission" date="2020-08" db="EMBL/GenBank/DDBJ databases">
        <title>Genomic Encyclopedia of Type Strains, Phase IV (KMG-V): Genome sequencing to study the core and pangenomes of soil and plant-associated prokaryotes.</title>
        <authorList>
            <person name="Whitman W."/>
        </authorList>
    </citation>
    <scope>NUCLEOTIDE SEQUENCE [LARGE SCALE GENOMIC DNA]</scope>
    <source>
        <strain evidence="9 10">X5P2</strain>
    </source>
</reference>
<evidence type="ECO:0000256" key="1">
    <source>
        <dbReference type="ARBA" id="ARBA00001286"/>
    </source>
</evidence>
<dbReference type="Proteomes" id="UP000535182">
    <property type="component" value="Unassembled WGS sequence"/>
</dbReference>
<evidence type="ECO:0000256" key="5">
    <source>
        <dbReference type="ARBA" id="ARBA00023204"/>
    </source>
</evidence>
<dbReference type="Gene3D" id="3.30.160.70">
    <property type="entry name" value="Methylated DNA-protein cysteine methyltransferase domain"/>
    <property type="match status" value="1"/>
</dbReference>
<dbReference type="CDD" id="cd06445">
    <property type="entry name" value="ATase"/>
    <property type="match status" value="1"/>
</dbReference>
<comment type="catalytic activity">
    <reaction evidence="6">
        <text>a 6-O-methyl-2'-deoxyguanosine in DNA + L-cysteinyl-[protein] = S-methyl-L-cysteinyl-[protein] + a 2'-deoxyguanosine in DNA</text>
        <dbReference type="Rhea" id="RHEA:24000"/>
        <dbReference type="Rhea" id="RHEA-COMP:10131"/>
        <dbReference type="Rhea" id="RHEA-COMP:10132"/>
        <dbReference type="Rhea" id="RHEA-COMP:11367"/>
        <dbReference type="Rhea" id="RHEA-COMP:11368"/>
        <dbReference type="ChEBI" id="CHEBI:29950"/>
        <dbReference type="ChEBI" id="CHEBI:82612"/>
        <dbReference type="ChEBI" id="CHEBI:85445"/>
        <dbReference type="ChEBI" id="CHEBI:85448"/>
        <dbReference type="EC" id="2.1.1.63"/>
    </reaction>
</comment>
<dbReference type="RefSeq" id="WP_183979802.1">
    <property type="nucleotide sequence ID" value="NZ_JACHEB010000010.1"/>
</dbReference>
<dbReference type="PANTHER" id="PTHR10815:SF14">
    <property type="entry name" value="BIFUNCTIONAL TRANSCRIPTIONAL ACTIVATOR_DNA REPAIR ENZYME ADA"/>
    <property type="match status" value="1"/>
</dbReference>
<comment type="catalytic activity">
    <reaction evidence="1">
        <text>a 4-O-methyl-thymidine in DNA + L-cysteinyl-[protein] = a thymidine in DNA + S-methyl-L-cysteinyl-[protein]</text>
        <dbReference type="Rhea" id="RHEA:53428"/>
        <dbReference type="Rhea" id="RHEA-COMP:10131"/>
        <dbReference type="Rhea" id="RHEA-COMP:10132"/>
        <dbReference type="Rhea" id="RHEA-COMP:13555"/>
        <dbReference type="Rhea" id="RHEA-COMP:13556"/>
        <dbReference type="ChEBI" id="CHEBI:29950"/>
        <dbReference type="ChEBI" id="CHEBI:82612"/>
        <dbReference type="ChEBI" id="CHEBI:137386"/>
        <dbReference type="ChEBI" id="CHEBI:137387"/>
        <dbReference type="EC" id="2.1.1.63"/>
    </reaction>
</comment>
<dbReference type="Pfam" id="PF01035">
    <property type="entry name" value="DNA_binding_1"/>
    <property type="match status" value="1"/>
</dbReference>
<keyword evidence="4" id="KW-0227">DNA damage</keyword>
<dbReference type="NCBIfam" id="TIGR00589">
    <property type="entry name" value="ogt"/>
    <property type="match status" value="1"/>
</dbReference>
<dbReference type="InterPro" id="IPR036388">
    <property type="entry name" value="WH-like_DNA-bd_sf"/>
</dbReference>
<dbReference type="InterPro" id="IPR036631">
    <property type="entry name" value="MGMT_N_sf"/>
</dbReference>
<organism evidence="9 10">
    <name type="scientific">Tunturiibacter gelidiferens</name>
    <dbReference type="NCBI Taxonomy" id="3069689"/>
    <lineage>
        <taxon>Bacteria</taxon>
        <taxon>Pseudomonadati</taxon>
        <taxon>Acidobacteriota</taxon>
        <taxon>Terriglobia</taxon>
        <taxon>Terriglobales</taxon>
        <taxon>Acidobacteriaceae</taxon>
        <taxon>Tunturiibacter</taxon>
    </lineage>
</organism>
<keyword evidence="5" id="KW-0234">DNA repair</keyword>
<dbReference type="SUPFAM" id="SSF53155">
    <property type="entry name" value="Methylated DNA-protein cysteine methyltransferase domain"/>
    <property type="match status" value="1"/>
</dbReference>
<evidence type="ECO:0000256" key="2">
    <source>
        <dbReference type="ARBA" id="ARBA00022603"/>
    </source>
</evidence>
<evidence type="ECO:0000256" key="3">
    <source>
        <dbReference type="ARBA" id="ARBA00022679"/>
    </source>
</evidence>
<evidence type="ECO:0000256" key="6">
    <source>
        <dbReference type="ARBA" id="ARBA00049348"/>
    </source>
</evidence>
<sequence>MKLSKEGRIRTMQKRRAASSAQKSTSKQTEGSHRNNDYESLTYGIAKSSLGHVLVASGDKGVVAVLIGESPTVVMDDLRTRFPKAHLVRDDQMHAIEISQLINYIESAKEDVNFDLDLRGTEFQRKVWRAVRKIKIGETTTYTDLARSIGAPKAIRAVANACSINPFAFAVPCHRVLHKERALSFSPNRGNDRQRPMVDREARVTKR</sequence>
<feature type="compositionally biased region" description="Basic and acidic residues" evidence="7">
    <location>
        <begin position="190"/>
        <end position="207"/>
    </location>
</feature>
<dbReference type="AlphaFoldDB" id="A0A9X0QHA8"/>
<evidence type="ECO:0000259" key="8">
    <source>
        <dbReference type="Pfam" id="PF01035"/>
    </source>
</evidence>
<protein>
    <submittedName>
        <fullName evidence="9">O-6-methylguanine DNA methyltransferase</fullName>
    </submittedName>
</protein>
<evidence type="ECO:0000256" key="4">
    <source>
        <dbReference type="ARBA" id="ARBA00022763"/>
    </source>
</evidence>
<feature type="region of interest" description="Disordered" evidence="7">
    <location>
        <begin position="1"/>
        <end position="36"/>
    </location>
</feature>
<proteinExistence type="predicted"/>
<dbReference type="PANTHER" id="PTHR10815">
    <property type="entry name" value="METHYLATED-DNA--PROTEIN-CYSTEINE METHYLTRANSFERASE"/>
    <property type="match status" value="1"/>
</dbReference>
<evidence type="ECO:0000256" key="7">
    <source>
        <dbReference type="SAM" id="MobiDB-lite"/>
    </source>
</evidence>
<feature type="region of interest" description="Disordered" evidence="7">
    <location>
        <begin position="185"/>
        <end position="207"/>
    </location>
</feature>
<accession>A0A9X0QHA8</accession>
<feature type="domain" description="Methylated-DNA-[protein]-cysteine S-methyltransferase DNA binding" evidence="8">
    <location>
        <begin position="122"/>
        <end position="202"/>
    </location>
</feature>
<comment type="caution">
    <text evidence="9">The sequence shown here is derived from an EMBL/GenBank/DDBJ whole genome shotgun (WGS) entry which is preliminary data.</text>
</comment>
<keyword evidence="2 9" id="KW-0489">Methyltransferase</keyword>
<evidence type="ECO:0000313" key="10">
    <source>
        <dbReference type="Proteomes" id="UP000535182"/>
    </source>
</evidence>
<dbReference type="SUPFAM" id="SSF46767">
    <property type="entry name" value="Methylated DNA-protein cysteine methyltransferase, C-terminal domain"/>
    <property type="match status" value="1"/>
</dbReference>
<dbReference type="PROSITE" id="PS00374">
    <property type="entry name" value="MGMT"/>
    <property type="match status" value="1"/>
</dbReference>
<dbReference type="EMBL" id="JACHEB010000010">
    <property type="protein sequence ID" value="MBB5330371.1"/>
    <property type="molecule type" value="Genomic_DNA"/>
</dbReference>